<evidence type="ECO:0000313" key="1">
    <source>
        <dbReference type="EMBL" id="KSV60311.1"/>
    </source>
</evidence>
<proteinExistence type="predicted"/>
<dbReference type="AlphaFoldDB" id="A0A0V8QIC9"/>
<dbReference type="Proteomes" id="UP000054874">
    <property type="component" value="Unassembled WGS sequence"/>
</dbReference>
<protein>
    <recommendedName>
        <fullName evidence="3">DUF2577 domain-containing protein</fullName>
    </recommendedName>
</protein>
<keyword evidence="2" id="KW-1185">Reference proteome</keyword>
<evidence type="ECO:0008006" key="3">
    <source>
        <dbReference type="Google" id="ProtNLM"/>
    </source>
</evidence>
<evidence type="ECO:0000313" key="2">
    <source>
        <dbReference type="Proteomes" id="UP000054874"/>
    </source>
</evidence>
<dbReference type="OrthoDB" id="95576at2"/>
<accession>A0A0V8QIC9</accession>
<sequence length="105" mass="11785">MSDLLSVIKQAAIEAVRESKPVEFLTGTVESASPLKIRIDQKTLLDEDFLILTRETKDYEVEATSDGAKRKYKVHNALKKGEKCLILSKQGGQDYLVLCRLEVSE</sequence>
<gene>
    <name evidence="1" type="ORF">ASU35_06050</name>
</gene>
<name>A0A0V8QIC9_9FIRM</name>
<organism evidence="1 2">
    <name type="scientific">Acetivibrio ethanolgignens</name>
    <dbReference type="NCBI Taxonomy" id="290052"/>
    <lineage>
        <taxon>Bacteria</taxon>
        <taxon>Bacillati</taxon>
        <taxon>Bacillota</taxon>
        <taxon>Clostridia</taxon>
        <taxon>Eubacteriales</taxon>
        <taxon>Oscillospiraceae</taxon>
        <taxon>Acetivibrio</taxon>
    </lineage>
</organism>
<dbReference type="EMBL" id="LNAM01000024">
    <property type="protein sequence ID" value="KSV60311.1"/>
    <property type="molecule type" value="Genomic_DNA"/>
</dbReference>
<dbReference type="STRING" id="290052.ASU35_06050"/>
<dbReference type="Pfam" id="PF10844">
    <property type="entry name" value="DUF2577"/>
    <property type="match status" value="1"/>
</dbReference>
<dbReference type="InterPro" id="IPR022555">
    <property type="entry name" value="DUF2577"/>
</dbReference>
<reference evidence="1 2" key="1">
    <citation type="submission" date="2015-11" db="EMBL/GenBank/DDBJ databases">
        <title>Butyribacter intestini gen. nov., sp. nov., a butyric acid-producing bacterium of the family Lachnospiraceae isolated from the human faeces.</title>
        <authorList>
            <person name="Zou Y."/>
            <person name="Xue W."/>
            <person name="Luo G."/>
            <person name="Lv M."/>
        </authorList>
    </citation>
    <scope>NUCLEOTIDE SEQUENCE [LARGE SCALE GENOMIC DNA]</scope>
    <source>
        <strain evidence="1 2">ACET-33324</strain>
    </source>
</reference>
<comment type="caution">
    <text evidence="1">The sequence shown here is derived from an EMBL/GenBank/DDBJ whole genome shotgun (WGS) entry which is preliminary data.</text>
</comment>
<dbReference type="RefSeq" id="WP_058351512.1">
    <property type="nucleotide sequence ID" value="NZ_CABMMD010000024.1"/>
</dbReference>